<evidence type="ECO:0000313" key="4">
    <source>
        <dbReference type="EMBL" id="KAJ0977433.1"/>
    </source>
</evidence>
<dbReference type="GO" id="GO:0005634">
    <property type="term" value="C:nucleus"/>
    <property type="evidence" value="ECO:0007669"/>
    <property type="project" value="UniProtKB-SubCell"/>
</dbReference>
<evidence type="ECO:0000313" key="5">
    <source>
        <dbReference type="Proteomes" id="UP001085076"/>
    </source>
</evidence>
<accession>A0A9D5HIA4</accession>
<sequence>MGEGHKLVYHDTSSPLQRSEHYDELCDVSVSSISANSDDSTFSSSSDHTDDTASSSHHSNGPLYELSSLMDQLPIKRGLSKYYEGRSQSYTSLSNVRCLEDLAKKESPYRRRMKLSKSYGGGLDANQKPNFSRGPCSKTISKKASRSSCSSLAVLRRSSSNLHCSSKPPPIPVHKNLSHFSLN</sequence>
<keyword evidence="5" id="KW-1185">Reference proteome</keyword>
<reference evidence="4" key="2">
    <citation type="journal article" date="2022" name="Hortic Res">
        <title>The genome of Dioscorea zingiberensis sheds light on the biosynthesis, origin and evolution of the medicinally important diosgenin saponins.</title>
        <authorList>
            <person name="Li Y."/>
            <person name="Tan C."/>
            <person name="Li Z."/>
            <person name="Guo J."/>
            <person name="Li S."/>
            <person name="Chen X."/>
            <person name="Wang C."/>
            <person name="Dai X."/>
            <person name="Yang H."/>
            <person name="Song W."/>
            <person name="Hou L."/>
            <person name="Xu J."/>
            <person name="Tong Z."/>
            <person name="Xu A."/>
            <person name="Yuan X."/>
            <person name="Wang W."/>
            <person name="Yang Q."/>
            <person name="Chen L."/>
            <person name="Sun Z."/>
            <person name="Wang K."/>
            <person name="Pan B."/>
            <person name="Chen J."/>
            <person name="Bao Y."/>
            <person name="Liu F."/>
            <person name="Qi X."/>
            <person name="Gang D.R."/>
            <person name="Wen J."/>
            <person name="Li J."/>
        </authorList>
    </citation>
    <scope>NUCLEOTIDE SEQUENCE</scope>
    <source>
        <strain evidence="4">Dzin_1.0</strain>
    </source>
</reference>
<comment type="caution">
    <text evidence="4">The sequence shown here is derived from an EMBL/GenBank/DDBJ whole genome shotgun (WGS) entry which is preliminary data.</text>
</comment>
<dbReference type="AlphaFoldDB" id="A0A9D5HIA4"/>
<feature type="region of interest" description="Disordered" evidence="3">
    <location>
        <begin position="1"/>
        <end position="21"/>
    </location>
</feature>
<dbReference type="GO" id="GO:0006950">
    <property type="term" value="P:response to stress"/>
    <property type="evidence" value="ECO:0007669"/>
    <property type="project" value="UniProtKB-ARBA"/>
</dbReference>
<dbReference type="EMBL" id="JAGGNH010000003">
    <property type="protein sequence ID" value="KAJ0977433.1"/>
    <property type="molecule type" value="Genomic_DNA"/>
</dbReference>
<proteinExistence type="predicted"/>
<name>A0A9D5HIA4_9LILI</name>
<evidence type="ECO:0000256" key="2">
    <source>
        <dbReference type="ARBA" id="ARBA00023242"/>
    </source>
</evidence>
<evidence type="ECO:0000256" key="3">
    <source>
        <dbReference type="SAM" id="MobiDB-lite"/>
    </source>
</evidence>
<dbReference type="PANTHER" id="PTHR33172:SF99">
    <property type="entry name" value="COLD INDUCED PROTEIN-LIKE"/>
    <property type="match status" value="1"/>
</dbReference>
<evidence type="ECO:0008006" key="6">
    <source>
        <dbReference type="Google" id="ProtNLM"/>
    </source>
</evidence>
<gene>
    <name evidence="4" type="ORF">J5N97_012907</name>
</gene>
<dbReference type="InterPro" id="IPR051992">
    <property type="entry name" value="OxStress_Response_Reg"/>
</dbReference>
<dbReference type="Proteomes" id="UP001085076">
    <property type="component" value="Miscellaneous, Linkage group lg03"/>
</dbReference>
<feature type="region of interest" description="Disordered" evidence="3">
    <location>
        <begin position="118"/>
        <end position="142"/>
    </location>
</feature>
<protein>
    <recommendedName>
        <fullName evidence="6">Oxidative stress 3</fullName>
    </recommendedName>
</protein>
<dbReference type="OrthoDB" id="1938584at2759"/>
<feature type="compositionally biased region" description="Low complexity" evidence="3">
    <location>
        <begin position="35"/>
        <end position="60"/>
    </location>
</feature>
<evidence type="ECO:0000256" key="1">
    <source>
        <dbReference type="ARBA" id="ARBA00004123"/>
    </source>
</evidence>
<keyword evidence="2" id="KW-0539">Nucleus</keyword>
<feature type="region of interest" description="Disordered" evidence="3">
    <location>
        <begin position="35"/>
        <end position="63"/>
    </location>
</feature>
<dbReference type="PANTHER" id="PTHR33172">
    <property type="entry name" value="OS08G0516900 PROTEIN"/>
    <property type="match status" value="1"/>
</dbReference>
<organism evidence="4 5">
    <name type="scientific">Dioscorea zingiberensis</name>
    <dbReference type="NCBI Taxonomy" id="325984"/>
    <lineage>
        <taxon>Eukaryota</taxon>
        <taxon>Viridiplantae</taxon>
        <taxon>Streptophyta</taxon>
        <taxon>Embryophyta</taxon>
        <taxon>Tracheophyta</taxon>
        <taxon>Spermatophyta</taxon>
        <taxon>Magnoliopsida</taxon>
        <taxon>Liliopsida</taxon>
        <taxon>Dioscoreales</taxon>
        <taxon>Dioscoreaceae</taxon>
        <taxon>Dioscorea</taxon>
    </lineage>
</organism>
<reference evidence="4" key="1">
    <citation type="submission" date="2021-03" db="EMBL/GenBank/DDBJ databases">
        <authorList>
            <person name="Li Z."/>
            <person name="Yang C."/>
        </authorList>
    </citation>
    <scope>NUCLEOTIDE SEQUENCE</scope>
    <source>
        <strain evidence="4">Dzin_1.0</strain>
        <tissue evidence="4">Leaf</tissue>
    </source>
</reference>
<comment type="subcellular location">
    <subcellularLocation>
        <location evidence="1">Nucleus</location>
    </subcellularLocation>
</comment>